<protein>
    <recommendedName>
        <fullName evidence="3">Glycosyl transferase family 2</fullName>
    </recommendedName>
</protein>
<sequence>MNKNIYLERYALPQTLIQEPAHDDLFMCVVIPSYKEPNLIKSLEALYSCSSTKHSVEVIVVINEPEGLEDDAKNINEESYSLAKEFSKTHSTDKLKFHIIYANPMPKKHAGVGLARKIGMDEAVRRLESVGKSNGIIDCFDADSECANNYLQAIESHFLQHPKSPACSIHFEHPLDGPLDNAIYQGITAYELHLRYYVHAMRYSGHPHAFQTIGSSMAVRCDSYQKQGGMNRRKAGEDFYFLHKFIPLGNFTEIKNTQVTPSPRPSDRVPFGTGRAIGEYLDKKKDVNYTYNWESFEDLKKFYSSLDNIYTAEENELNDIYQNFPDSIKAFLPFESFSFEIAEIKKYSSNQTLFIDKFYKWFNGFKVLKFVHFARDHFHENQTLTEACDMLFEKSLSLNKLSNNKEYLIRIREIDKS</sequence>
<evidence type="ECO:0000313" key="2">
    <source>
        <dbReference type="Proteomes" id="UP001185092"/>
    </source>
</evidence>
<evidence type="ECO:0000313" key="1">
    <source>
        <dbReference type="EMBL" id="MDR6239819.1"/>
    </source>
</evidence>
<dbReference type="SUPFAM" id="SSF53448">
    <property type="entry name" value="Nucleotide-diphospho-sugar transferases"/>
    <property type="match status" value="1"/>
</dbReference>
<dbReference type="EMBL" id="JAVDQD010000003">
    <property type="protein sequence ID" value="MDR6239819.1"/>
    <property type="molecule type" value="Genomic_DNA"/>
</dbReference>
<proteinExistence type="predicted"/>
<name>A0AAE3XPT3_9BACT</name>
<dbReference type="RefSeq" id="WP_309939610.1">
    <property type="nucleotide sequence ID" value="NZ_AP025305.1"/>
</dbReference>
<organism evidence="1 2">
    <name type="scientific">Aureibacter tunicatorum</name>
    <dbReference type="NCBI Taxonomy" id="866807"/>
    <lineage>
        <taxon>Bacteria</taxon>
        <taxon>Pseudomonadati</taxon>
        <taxon>Bacteroidota</taxon>
        <taxon>Cytophagia</taxon>
        <taxon>Cytophagales</taxon>
        <taxon>Persicobacteraceae</taxon>
        <taxon>Aureibacter</taxon>
    </lineage>
</organism>
<accession>A0AAE3XPT3</accession>
<reference evidence="1" key="1">
    <citation type="submission" date="2023-07" db="EMBL/GenBank/DDBJ databases">
        <title>Genomic Encyclopedia of Type Strains, Phase IV (KMG-IV): sequencing the most valuable type-strain genomes for metagenomic binning, comparative biology and taxonomic classification.</title>
        <authorList>
            <person name="Goeker M."/>
        </authorList>
    </citation>
    <scope>NUCLEOTIDE SEQUENCE</scope>
    <source>
        <strain evidence="1">DSM 26174</strain>
    </source>
</reference>
<comment type="caution">
    <text evidence="1">The sequence shown here is derived from an EMBL/GenBank/DDBJ whole genome shotgun (WGS) entry which is preliminary data.</text>
</comment>
<evidence type="ECO:0008006" key="3">
    <source>
        <dbReference type="Google" id="ProtNLM"/>
    </source>
</evidence>
<keyword evidence="2" id="KW-1185">Reference proteome</keyword>
<dbReference type="Proteomes" id="UP001185092">
    <property type="component" value="Unassembled WGS sequence"/>
</dbReference>
<dbReference type="Gene3D" id="3.90.550.10">
    <property type="entry name" value="Spore Coat Polysaccharide Biosynthesis Protein SpsA, Chain A"/>
    <property type="match status" value="1"/>
</dbReference>
<gene>
    <name evidence="1" type="ORF">HNQ88_002867</name>
</gene>
<dbReference type="AlphaFoldDB" id="A0AAE3XPT3"/>
<dbReference type="InterPro" id="IPR029044">
    <property type="entry name" value="Nucleotide-diphossugar_trans"/>
</dbReference>